<dbReference type="CDD" id="cd02064">
    <property type="entry name" value="FAD_synthetase_N"/>
    <property type="match status" value="1"/>
</dbReference>
<evidence type="ECO:0000256" key="10">
    <source>
        <dbReference type="ARBA" id="ARBA00022827"/>
    </source>
</evidence>
<dbReference type="EC" id="2.7.1.26" evidence="15"/>
<evidence type="ECO:0000313" key="17">
    <source>
        <dbReference type="EMBL" id="MFC6634560.1"/>
    </source>
</evidence>
<evidence type="ECO:0000256" key="14">
    <source>
        <dbReference type="ARBA" id="ARBA00049494"/>
    </source>
</evidence>
<evidence type="ECO:0000256" key="15">
    <source>
        <dbReference type="PIRNR" id="PIRNR004491"/>
    </source>
</evidence>
<dbReference type="SMART" id="SM00904">
    <property type="entry name" value="Flavokinase"/>
    <property type="match status" value="1"/>
</dbReference>
<evidence type="ECO:0000256" key="1">
    <source>
        <dbReference type="ARBA" id="ARBA00002121"/>
    </source>
</evidence>
<evidence type="ECO:0000256" key="5">
    <source>
        <dbReference type="ARBA" id="ARBA00022643"/>
    </source>
</evidence>
<accession>A0ABW1YR74</accession>
<dbReference type="GO" id="GO:0003919">
    <property type="term" value="F:FMN adenylyltransferase activity"/>
    <property type="evidence" value="ECO:0007669"/>
    <property type="project" value="UniProtKB-EC"/>
</dbReference>
<evidence type="ECO:0000256" key="9">
    <source>
        <dbReference type="ARBA" id="ARBA00022777"/>
    </source>
</evidence>
<gene>
    <name evidence="17" type="primary">ribF</name>
    <name evidence="17" type="ORF">ACFQBM_14805</name>
</gene>
<dbReference type="InterPro" id="IPR023465">
    <property type="entry name" value="Riboflavin_kinase_dom_sf"/>
</dbReference>
<reference evidence="18" key="1">
    <citation type="journal article" date="2019" name="Int. J. Syst. Evol. Microbiol.">
        <title>The Global Catalogue of Microorganisms (GCM) 10K type strain sequencing project: providing services to taxonomists for standard genome sequencing and annotation.</title>
        <authorList>
            <consortium name="The Broad Institute Genomics Platform"/>
            <consortium name="The Broad Institute Genome Sequencing Center for Infectious Disease"/>
            <person name="Wu L."/>
            <person name="Ma J."/>
        </authorList>
    </citation>
    <scope>NUCLEOTIDE SEQUENCE [LARGE SCALE GENOMIC DNA]</scope>
    <source>
        <strain evidence="18">CGMCC 1.13718</strain>
    </source>
</reference>
<comment type="pathway">
    <text evidence="3 15">Cofactor biosynthesis; FMN biosynthesis; FMN from riboflavin (ATP route): step 1/1.</text>
</comment>
<keyword evidence="10 15" id="KW-0274">FAD</keyword>
<dbReference type="Pfam" id="PF01687">
    <property type="entry name" value="Flavokinase"/>
    <property type="match status" value="1"/>
</dbReference>
<keyword evidence="11 15" id="KW-0067">ATP-binding</keyword>
<evidence type="ECO:0000256" key="8">
    <source>
        <dbReference type="ARBA" id="ARBA00022741"/>
    </source>
</evidence>
<dbReference type="InterPro" id="IPR023468">
    <property type="entry name" value="Riboflavin_kinase"/>
</dbReference>
<protein>
    <recommendedName>
        <fullName evidence="15">Riboflavin biosynthesis protein</fullName>
    </recommendedName>
    <domain>
        <recommendedName>
            <fullName evidence="15">Riboflavin kinase</fullName>
            <ecNumber evidence="15">2.7.1.26</ecNumber>
        </recommendedName>
        <alternativeName>
            <fullName evidence="15">Flavokinase</fullName>
        </alternativeName>
    </domain>
    <domain>
        <recommendedName>
            <fullName evidence="15">FMN adenylyltransferase</fullName>
            <ecNumber evidence="15">2.7.7.2</ecNumber>
        </recommendedName>
        <alternativeName>
            <fullName evidence="15">FAD pyrophosphorylase</fullName>
        </alternativeName>
        <alternativeName>
            <fullName evidence="15">FAD synthase</fullName>
        </alternativeName>
    </domain>
</protein>
<evidence type="ECO:0000256" key="6">
    <source>
        <dbReference type="ARBA" id="ARBA00022679"/>
    </source>
</evidence>
<keyword evidence="12" id="KW-0511">Multifunctional enzyme</keyword>
<keyword evidence="8 15" id="KW-0547">Nucleotide-binding</keyword>
<comment type="catalytic activity">
    <reaction evidence="14 15">
        <text>FMN + ATP + H(+) = FAD + diphosphate</text>
        <dbReference type="Rhea" id="RHEA:17237"/>
        <dbReference type="ChEBI" id="CHEBI:15378"/>
        <dbReference type="ChEBI" id="CHEBI:30616"/>
        <dbReference type="ChEBI" id="CHEBI:33019"/>
        <dbReference type="ChEBI" id="CHEBI:57692"/>
        <dbReference type="ChEBI" id="CHEBI:58210"/>
        <dbReference type="EC" id="2.7.7.2"/>
    </reaction>
</comment>
<evidence type="ECO:0000313" key="18">
    <source>
        <dbReference type="Proteomes" id="UP001596425"/>
    </source>
</evidence>
<keyword evidence="5 15" id="KW-0288">FMN</keyword>
<evidence type="ECO:0000256" key="7">
    <source>
        <dbReference type="ARBA" id="ARBA00022695"/>
    </source>
</evidence>
<sequence>MTAVAPDREQKRELIRGLHNLRPRHRGCVATIGSFDGVHLGHRAIIAQLQQRAREQGLPSVAIIFEPQPHEFFSGEKAPARLMRFKEKVLALFEAGVDRVLCLQFNGRLRNLSAEQFVQRILVDGLGIKHLVVGDDFRFGCDRSGDYRLLQEAGARAGFTVEDTATVEVRGERVSSTRIRGALEDADFELAETLLGKPYRITGRVAPGRALGRQLGAPTANVRLHRYRSPLVGVYTVRATATDGSELATGRNEIDGVANVGFRPTVEGEGAQPLLEVNLFDFSGDLYGRELAVEFCHKLRDEEKFASLEILKEWIARDIENAKAWFAQNP</sequence>
<dbReference type="InterPro" id="IPR002606">
    <property type="entry name" value="Riboflavin_kinase_bac"/>
</dbReference>
<dbReference type="Proteomes" id="UP001596425">
    <property type="component" value="Unassembled WGS sequence"/>
</dbReference>
<dbReference type="Gene3D" id="2.40.30.30">
    <property type="entry name" value="Riboflavin kinase-like"/>
    <property type="match status" value="1"/>
</dbReference>
<dbReference type="NCBIfam" id="TIGR00083">
    <property type="entry name" value="ribF"/>
    <property type="match status" value="1"/>
</dbReference>
<dbReference type="InterPro" id="IPR015864">
    <property type="entry name" value="FAD_synthase"/>
</dbReference>
<dbReference type="Pfam" id="PF06574">
    <property type="entry name" value="FAD_syn"/>
    <property type="match status" value="1"/>
</dbReference>
<dbReference type="InterPro" id="IPR015865">
    <property type="entry name" value="Riboflavin_kinase_bac/euk"/>
</dbReference>
<comment type="function">
    <text evidence="1">Catalyzes the phosphorylation of riboflavin to FMN followed by the adenylation of FMN to FAD.</text>
</comment>
<keyword evidence="7 15" id="KW-0548">Nucleotidyltransferase</keyword>
<evidence type="ECO:0000256" key="4">
    <source>
        <dbReference type="ARBA" id="ARBA00022630"/>
    </source>
</evidence>
<dbReference type="SUPFAM" id="SSF52374">
    <property type="entry name" value="Nucleotidylyl transferase"/>
    <property type="match status" value="1"/>
</dbReference>
<name>A0ABW1YR74_9GAMM</name>
<dbReference type="Gene3D" id="3.40.50.620">
    <property type="entry name" value="HUPs"/>
    <property type="match status" value="1"/>
</dbReference>
<evidence type="ECO:0000256" key="3">
    <source>
        <dbReference type="ARBA" id="ARBA00005201"/>
    </source>
</evidence>
<keyword evidence="9 15" id="KW-0418">Kinase</keyword>
<dbReference type="EC" id="2.7.7.2" evidence="15"/>
<dbReference type="PIRSF" id="PIRSF004491">
    <property type="entry name" value="FAD_Synth"/>
    <property type="match status" value="1"/>
</dbReference>
<evidence type="ECO:0000259" key="16">
    <source>
        <dbReference type="SMART" id="SM00904"/>
    </source>
</evidence>
<evidence type="ECO:0000256" key="12">
    <source>
        <dbReference type="ARBA" id="ARBA00023268"/>
    </source>
</evidence>
<keyword evidence="6 15" id="KW-0808">Transferase</keyword>
<dbReference type="NCBIfam" id="NF004160">
    <property type="entry name" value="PRK05627.1-3"/>
    <property type="match status" value="1"/>
</dbReference>
<keyword evidence="4 15" id="KW-0285">Flavoprotein</keyword>
<comment type="caution">
    <text evidence="17">The sequence shown here is derived from an EMBL/GenBank/DDBJ whole genome shotgun (WGS) entry which is preliminary data.</text>
</comment>
<dbReference type="RefSeq" id="WP_193194425.1">
    <property type="nucleotide sequence ID" value="NZ_JACZFR010000060.1"/>
</dbReference>
<dbReference type="NCBIfam" id="NF004163">
    <property type="entry name" value="PRK05627.1-6"/>
    <property type="match status" value="1"/>
</dbReference>
<dbReference type="PANTHER" id="PTHR22749:SF6">
    <property type="entry name" value="RIBOFLAVIN KINASE"/>
    <property type="match status" value="1"/>
</dbReference>
<dbReference type="PANTHER" id="PTHR22749">
    <property type="entry name" value="RIBOFLAVIN KINASE/FMN ADENYLYLTRANSFERASE"/>
    <property type="match status" value="1"/>
</dbReference>
<feature type="domain" description="Riboflavin kinase" evidence="16">
    <location>
        <begin position="194"/>
        <end position="327"/>
    </location>
</feature>
<evidence type="ECO:0000256" key="13">
    <source>
        <dbReference type="ARBA" id="ARBA00047880"/>
    </source>
</evidence>
<dbReference type="NCBIfam" id="NF004159">
    <property type="entry name" value="PRK05627.1-2"/>
    <property type="match status" value="1"/>
</dbReference>
<comment type="similarity">
    <text evidence="15">Belongs to the ribF family.</text>
</comment>
<proteinExistence type="inferred from homology"/>
<dbReference type="GO" id="GO:0008531">
    <property type="term" value="F:riboflavin kinase activity"/>
    <property type="evidence" value="ECO:0007669"/>
    <property type="project" value="UniProtKB-EC"/>
</dbReference>
<evidence type="ECO:0000256" key="2">
    <source>
        <dbReference type="ARBA" id="ARBA00004726"/>
    </source>
</evidence>
<comment type="catalytic activity">
    <reaction evidence="13 15">
        <text>riboflavin + ATP = FMN + ADP + H(+)</text>
        <dbReference type="Rhea" id="RHEA:14357"/>
        <dbReference type="ChEBI" id="CHEBI:15378"/>
        <dbReference type="ChEBI" id="CHEBI:30616"/>
        <dbReference type="ChEBI" id="CHEBI:57986"/>
        <dbReference type="ChEBI" id="CHEBI:58210"/>
        <dbReference type="ChEBI" id="CHEBI:456216"/>
        <dbReference type="EC" id="2.7.1.26"/>
    </reaction>
</comment>
<keyword evidence="18" id="KW-1185">Reference proteome</keyword>
<comment type="pathway">
    <text evidence="2 15">Cofactor biosynthesis; FAD biosynthesis; FAD from FMN: step 1/1.</text>
</comment>
<evidence type="ECO:0000256" key="11">
    <source>
        <dbReference type="ARBA" id="ARBA00022840"/>
    </source>
</evidence>
<dbReference type="InterPro" id="IPR014729">
    <property type="entry name" value="Rossmann-like_a/b/a_fold"/>
</dbReference>
<organism evidence="17 18">
    <name type="scientific">Microbulbifer taiwanensis</name>
    <dbReference type="NCBI Taxonomy" id="986746"/>
    <lineage>
        <taxon>Bacteria</taxon>
        <taxon>Pseudomonadati</taxon>
        <taxon>Pseudomonadota</taxon>
        <taxon>Gammaproteobacteria</taxon>
        <taxon>Cellvibrionales</taxon>
        <taxon>Microbulbiferaceae</taxon>
        <taxon>Microbulbifer</taxon>
    </lineage>
</organism>
<dbReference type="SUPFAM" id="SSF82114">
    <property type="entry name" value="Riboflavin kinase-like"/>
    <property type="match status" value="1"/>
</dbReference>
<dbReference type="EMBL" id="JBHSVR010000001">
    <property type="protein sequence ID" value="MFC6634560.1"/>
    <property type="molecule type" value="Genomic_DNA"/>
</dbReference>